<proteinExistence type="predicted"/>
<accession>C6M1L6</accession>
<evidence type="ECO:0000259" key="2">
    <source>
        <dbReference type="Pfam" id="PF01298"/>
    </source>
</evidence>
<dbReference type="AlphaFoldDB" id="C6M1L6"/>
<dbReference type="EMBL" id="ACKO02000002">
    <property type="protein sequence ID" value="EET45694.1"/>
    <property type="molecule type" value="Genomic_DNA"/>
</dbReference>
<evidence type="ECO:0000256" key="1">
    <source>
        <dbReference type="ARBA" id="ARBA00004442"/>
    </source>
</evidence>
<feature type="domain" description="Transferrin-binding protein B C-lobe/N-lobe beta-barrel" evidence="2">
    <location>
        <begin position="86"/>
        <end position="188"/>
    </location>
</feature>
<protein>
    <recommendedName>
        <fullName evidence="2">Transferrin-binding protein B C-lobe/N-lobe beta-barrel domain-containing protein</fullName>
    </recommendedName>
</protein>
<reference evidence="3" key="1">
    <citation type="submission" date="2009-07" db="EMBL/GenBank/DDBJ databases">
        <authorList>
            <person name="Weinstock G."/>
            <person name="Sodergren E."/>
            <person name="Clifton S."/>
            <person name="Fulton L."/>
            <person name="Fulton B."/>
            <person name="Courtney L."/>
            <person name="Fronick C."/>
            <person name="Harrison M."/>
            <person name="Strong C."/>
            <person name="Farmer C."/>
            <person name="Delahaunty K."/>
            <person name="Markovic C."/>
            <person name="Hall O."/>
            <person name="Minx P."/>
            <person name="Tomlinson C."/>
            <person name="Mitreva M."/>
            <person name="Nelson J."/>
            <person name="Hou S."/>
            <person name="Wollam A."/>
            <person name="Pepin K.H."/>
            <person name="Johnson M."/>
            <person name="Bhonagiri V."/>
            <person name="Nash W.E."/>
            <person name="Warren W."/>
            <person name="Chinwalla A."/>
            <person name="Mardis E.R."/>
            <person name="Wilson R.K."/>
        </authorList>
    </citation>
    <scope>NUCLEOTIDE SEQUENCE [LARGE SCALE GENOMIC DNA]</scope>
    <source>
        <strain evidence="3">ATCC 29256</strain>
    </source>
</reference>
<dbReference type="RefSeq" id="WP_003755791.1">
    <property type="nucleotide sequence ID" value="NZ_ACKO02000002.1"/>
</dbReference>
<dbReference type="eggNOG" id="ENOG50338ST">
    <property type="taxonomic scope" value="Bacteria"/>
</dbReference>
<dbReference type="InterPro" id="IPR001677">
    <property type="entry name" value="TbpB_B_D"/>
</dbReference>
<comment type="subcellular location">
    <subcellularLocation>
        <location evidence="1">Cell outer membrane</location>
    </subcellularLocation>
</comment>
<dbReference type="SUPFAM" id="SSF56925">
    <property type="entry name" value="OMPA-like"/>
    <property type="match status" value="1"/>
</dbReference>
<organism evidence="3 4">
    <name type="scientific">Neisseria sicca ATCC 29256</name>
    <dbReference type="NCBI Taxonomy" id="547045"/>
    <lineage>
        <taxon>Bacteria</taxon>
        <taxon>Pseudomonadati</taxon>
        <taxon>Pseudomonadota</taxon>
        <taxon>Betaproteobacteria</taxon>
        <taxon>Neisseriales</taxon>
        <taxon>Neisseriaceae</taxon>
        <taxon>Neisseria</taxon>
    </lineage>
</organism>
<evidence type="ECO:0000313" key="4">
    <source>
        <dbReference type="Proteomes" id="UP000005365"/>
    </source>
</evidence>
<gene>
    <name evidence="3" type="ORF">NEISICOT_00401</name>
</gene>
<dbReference type="Pfam" id="PF01298">
    <property type="entry name" value="TbpB_B_D"/>
    <property type="match status" value="1"/>
</dbReference>
<evidence type="ECO:0000313" key="3">
    <source>
        <dbReference type="EMBL" id="EET45694.1"/>
    </source>
</evidence>
<dbReference type="GO" id="GO:0009279">
    <property type="term" value="C:cell outer membrane"/>
    <property type="evidence" value="ECO:0007669"/>
    <property type="project" value="UniProtKB-SubCell"/>
</dbReference>
<name>C6M1L6_NEISI</name>
<dbReference type="Proteomes" id="UP000005365">
    <property type="component" value="Unassembled WGS sequence"/>
</dbReference>
<dbReference type="InterPro" id="IPR011250">
    <property type="entry name" value="OMP/PagP_B-barrel"/>
</dbReference>
<comment type="caution">
    <text evidence="3">The sequence shown here is derived from an EMBL/GenBank/DDBJ whole genome shotgun (WGS) entry which is preliminary data.</text>
</comment>
<dbReference type="Gene3D" id="2.40.160.90">
    <property type="match status" value="1"/>
</dbReference>
<sequence>MEGDDISHIGDINILEVDGQKISLVPVSPQRDEVFGIEDDEHKFSLVAATHLKYGRYGSYGLRNENGDIHTSYMFYQGVITPEAAMPQEGQAFYRGYALYSDVGQANTFGNSIFMVDFGRKSLSGAVYSENGEFDEVNLEGQIVGNRFFHVDEKEQKIMSGMFLGPQAEELTGRFDHLLESKNGTFGAAALKE</sequence>
<keyword evidence="4" id="KW-1185">Reference proteome</keyword>